<feature type="region of interest" description="Disordered" evidence="1">
    <location>
        <begin position="1"/>
        <end position="20"/>
    </location>
</feature>
<dbReference type="STRING" id="180332.GCA_000797495_05794"/>
<reference evidence="3 4" key="1">
    <citation type="journal article" date="2019" name="Anaerobe">
        <title>Detection of Robinsoniella peoriensis in multiple bone samples of a trauma patient.</title>
        <authorList>
            <person name="Schrottner P."/>
            <person name="Hartwich K."/>
            <person name="Bunk B."/>
            <person name="Schober I."/>
            <person name="Helbig S."/>
            <person name="Rudolph W.W."/>
            <person name="Gunzer F."/>
        </authorList>
    </citation>
    <scope>NUCLEOTIDE SEQUENCE [LARGE SCALE GENOMIC DNA]</scope>
    <source>
        <strain evidence="3 4">DSM 106044</strain>
    </source>
</reference>
<organism evidence="3 4">
    <name type="scientific">Robinsoniella peoriensis</name>
    <dbReference type="NCBI Taxonomy" id="180332"/>
    <lineage>
        <taxon>Bacteria</taxon>
        <taxon>Bacillati</taxon>
        <taxon>Bacillota</taxon>
        <taxon>Clostridia</taxon>
        <taxon>Lachnospirales</taxon>
        <taxon>Lachnospiraceae</taxon>
        <taxon>Robinsoniella</taxon>
    </lineage>
</organism>
<dbReference type="Gene3D" id="1.20.1260.10">
    <property type="match status" value="2"/>
</dbReference>
<dbReference type="InterPro" id="IPR012347">
    <property type="entry name" value="Ferritin-like"/>
</dbReference>
<keyword evidence="4" id="KW-1185">Reference proteome</keyword>
<dbReference type="Proteomes" id="UP000306509">
    <property type="component" value="Unassembled WGS sequence"/>
</dbReference>
<evidence type="ECO:0000313" key="3">
    <source>
        <dbReference type="EMBL" id="TLC98973.1"/>
    </source>
</evidence>
<protein>
    <submittedName>
        <fullName evidence="3">Mn-containing catalase</fullName>
    </submittedName>
</protein>
<gene>
    <name evidence="3" type="ORF">DSM106044_04117</name>
</gene>
<dbReference type="Pfam" id="PF00210">
    <property type="entry name" value="Ferritin"/>
    <property type="match status" value="1"/>
</dbReference>
<dbReference type="EMBL" id="QGQD01000078">
    <property type="protein sequence ID" value="TLC98973.1"/>
    <property type="molecule type" value="Genomic_DNA"/>
</dbReference>
<dbReference type="RefSeq" id="WP_027294978.1">
    <property type="nucleotide sequence ID" value="NZ_CABMJZ010000091.1"/>
</dbReference>
<dbReference type="InterPro" id="IPR008331">
    <property type="entry name" value="Ferritin_DPS_dom"/>
</dbReference>
<name>A0A4U8Q425_9FIRM</name>
<evidence type="ECO:0000256" key="1">
    <source>
        <dbReference type="SAM" id="MobiDB-lite"/>
    </source>
</evidence>
<evidence type="ECO:0000259" key="2">
    <source>
        <dbReference type="Pfam" id="PF00210"/>
    </source>
</evidence>
<feature type="domain" description="Ferritin/DPS" evidence="2">
    <location>
        <begin position="42"/>
        <end position="172"/>
    </location>
</feature>
<dbReference type="SUPFAM" id="SSF47240">
    <property type="entry name" value="Ferritin-like"/>
    <property type="match status" value="1"/>
</dbReference>
<accession>A0A4U8Q425</accession>
<proteinExistence type="predicted"/>
<evidence type="ECO:0000313" key="4">
    <source>
        <dbReference type="Proteomes" id="UP000306509"/>
    </source>
</evidence>
<dbReference type="GO" id="GO:0008199">
    <property type="term" value="F:ferric iron binding"/>
    <property type="evidence" value="ECO:0007669"/>
    <property type="project" value="InterPro"/>
</dbReference>
<dbReference type="InterPro" id="IPR009078">
    <property type="entry name" value="Ferritin-like_SF"/>
</dbReference>
<comment type="caution">
    <text evidence="3">The sequence shown here is derived from an EMBL/GenBank/DDBJ whole genome shotgun (WGS) entry which is preliminary data.</text>
</comment>
<dbReference type="AlphaFoldDB" id="A0A4U8Q425"/>
<dbReference type="OrthoDB" id="9791649at2"/>
<sequence>MMQNNSGSTRPVANPDPYPPIKVSRKNPYYAEMLYPAIRAQESEMTAITTYLYQHWILSDRFSDLGKTLMAISKVEMFHLYTIGELITMLGGDPRLANNACECWNADAIDYCQEVHHILAANIASEEGAAAFYQQTAKEIKDPCVSAVLNRLALDEILHVQIFREFLESDKRSV</sequence>
<feature type="compositionally biased region" description="Polar residues" evidence="1">
    <location>
        <begin position="1"/>
        <end position="11"/>
    </location>
</feature>
<dbReference type="CDD" id="cd07908">
    <property type="entry name" value="Mn_catalase_like"/>
    <property type="match status" value="1"/>
</dbReference>